<comment type="caution">
    <text evidence="2">The sequence shown here is derived from an EMBL/GenBank/DDBJ whole genome shotgun (WGS) entry which is preliminary data.</text>
</comment>
<evidence type="ECO:0000256" key="1">
    <source>
        <dbReference type="SAM" id="MobiDB-lite"/>
    </source>
</evidence>
<keyword evidence="3" id="KW-1185">Reference proteome</keyword>
<name>A0ABR2ZZV3_9AGAR</name>
<proteinExistence type="predicted"/>
<feature type="region of interest" description="Disordered" evidence="1">
    <location>
        <begin position="362"/>
        <end position="417"/>
    </location>
</feature>
<evidence type="ECO:0000313" key="2">
    <source>
        <dbReference type="EMBL" id="KAL0067281.1"/>
    </source>
</evidence>
<dbReference type="EMBL" id="JBBXMP010000027">
    <property type="protein sequence ID" value="KAL0067281.1"/>
    <property type="molecule type" value="Genomic_DNA"/>
</dbReference>
<feature type="compositionally biased region" description="Polar residues" evidence="1">
    <location>
        <begin position="122"/>
        <end position="142"/>
    </location>
</feature>
<feature type="region of interest" description="Disordered" evidence="1">
    <location>
        <begin position="156"/>
        <end position="178"/>
    </location>
</feature>
<dbReference type="Proteomes" id="UP001437256">
    <property type="component" value="Unassembled WGS sequence"/>
</dbReference>
<protein>
    <submittedName>
        <fullName evidence="2">Uncharacterized protein</fullName>
    </submittedName>
</protein>
<organism evidence="2 3">
    <name type="scientific">Marasmius tenuissimus</name>
    <dbReference type="NCBI Taxonomy" id="585030"/>
    <lineage>
        <taxon>Eukaryota</taxon>
        <taxon>Fungi</taxon>
        <taxon>Dikarya</taxon>
        <taxon>Basidiomycota</taxon>
        <taxon>Agaricomycotina</taxon>
        <taxon>Agaricomycetes</taxon>
        <taxon>Agaricomycetidae</taxon>
        <taxon>Agaricales</taxon>
        <taxon>Marasmiineae</taxon>
        <taxon>Marasmiaceae</taxon>
        <taxon>Marasmius</taxon>
    </lineage>
</organism>
<feature type="compositionally biased region" description="Low complexity" evidence="1">
    <location>
        <begin position="365"/>
        <end position="383"/>
    </location>
</feature>
<accession>A0ABR2ZZV3</accession>
<evidence type="ECO:0000313" key="3">
    <source>
        <dbReference type="Proteomes" id="UP001437256"/>
    </source>
</evidence>
<feature type="compositionally biased region" description="Polar residues" evidence="1">
    <location>
        <begin position="156"/>
        <end position="168"/>
    </location>
</feature>
<feature type="region of interest" description="Disordered" evidence="1">
    <location>
        <begin position="101"/>
        <end position="142"/>
    </location>
</feature>
<feature type="compositionally biased region" description="Basic and acidic residues" evidence="1">
    <location>
        <begin position="218"/>
        <end position="233"/>
    </location>
</feature>
<sequence>MELERGEVHNFVLADGRLAERVEYMHFEEPNWEMWLDRAREVKREGKIGTNPAVLVPGREVEKAIAFTTLGPDPDWLMDDADAPKLSKKRKGKERAFLDTPVTGEEGRPMKKRARGSEEVSDNANATRTSQLTSVTHNNNTPTQRLQCLHEGLKKGSNQDCLQDSPTNDGGIFDRGHSDLPRIELGEVLGEFHRKRTVTGGGTTRFDTNLDRRKRNGLHLDRPAELGRDTASDTRGSRVVEIYQPVMEGRSLPTESSQEKAAVTIGAFLTSVRECEFFLKAGMPFWLVRSAEHHTITWVDEQVNLTTPALLNICSDEVMSHKKDILYHGPLRDLQKAVAVEKYGLAIIDYSNDPFAVAEATDPFAASPSNPSTSQSASSNGPSKVEKEEGEATQTFKSKPKSSFQPQAERDKFVEIRGPYSPEIPDVWVEARASINRSRQPGQNEIVNRGYAFPDRGYVLNIPPEKM</sequence>
<feature type="region of interest" description="Disordered" evidence="1">
    <location>
        <begin position="198"/>
        <end position="233"/>
    </location>
</feature>
<feature type="compositionally biased region" description="Polar residues" evidence="1">
    <location>
        <begin position="392"/>
        <end position="406"/>
    </location>
</feature>
<gene>
    <name evidence="2" type="ORF">AAF712_005679</name>
</gene>
<reference evidence="2 3" key="1">
    <citation type="submission" date="2024-05" db="EMBL/GenBank/DDBJ databases">
        <title>A draft genome resource for the thread blight pathogen Marasmius tenuissimus strain MS-2.</title>
        <authorList>
            <person name="Yulfo-Soto G.E."/>
            <person name="Baruah I.K."/>
            <person name="Amoako-Attah I."/>
            <person name="Bukari Y."/>
            <person name="Meinhardt L.W."/>
            <person name="Bailey B.A."/>
            <person name="Cohen S.P."/>
        </authorList>
    </citation>
    <scope>NUCLEOTIDE SEQUENCE [LARGE SCALE GENOMIC DNA]</scope>
    <source>
        <strain evidence="2 3">MS-2</strain>
    </source>
</reference>